<comment type="catalytic activity">
    <reaction evidence="12">
        <text>L-glutamine + H2O = L-glutamate + NH4(+)</text>
        <dbReference type="Rhea" id="RHEA:15889"/>
        <dbReference type="ChEBI" id="CHEBI:15377"/>
        <dbReference type="ChEBI" id="CHEBI:28938"/>
        <dbReference type="ChEBI" id="CHEBI:29985"/>
        <dbReference type="ChEBI" id="CHEBI:58359"/>
    </reaction>
</comment>
<keyword evidence="6 12" id="KW-0067">ATP-binding</keyword>
<evidence type="ECO:0000256" key="1">
    <source>
        <dbReference type="ARBA" id="ARBA00005171"/>
    </source>
</evidence>
<dbReference type="FunFam" id="3.40.50.300:FF:000009">
    <property type="entry name" value="CTP synthase"/>
    <property type="match status" value="1"/>
</dbReference>
<comment type="activity regulation">
    <text evidence="12">Allosterically activated by GTP, when glutamine is the substrate; GTP has no effect on the reaction when ammonia is the substrate. The allosteric effector GTP functions by stabilizing the protein conformation that binds the tetrahedral intermediate(s) formed during glutamine hydrolysis. Inhibited by the product CTP, via allosteric rather than competitive inhibition.</text>
</comment>
<dbReference type="CDD" id="cd03113">
    <property type="entry name" value="CTPS_N"/>
    <property type="match status" value="1"/>
</dbReference>
<dbReference type="SUPFAM" id="SSF52540">
    <property type="entry name" value="P-loop containing nucleoside triphosphate hydrolases"/>
    <property type="match status" value="1"/>
</dbReference>
<dbReference type="Pfam" id="PF06418">
    <property type="entry name" value="CTP_synth_N"/>
    <property type="match status" value="1"/>
</dbReference>
<feature type="region of interest" description="Amidoligase domain" evidence="12">
    <location>
        <begin position="1"/>
        <end position="266"/>
    </location>
</feature>
<dbReference type="Gene3D" id="3.40.50.880">
    <property type="match status" value="1"/>
</dbReference>
<evidence type="ECO:0000256" key="2">
    <source>
        <dbReference type="ARBA" id="ARBA00007533"/>
    </source>
</evidence>
<feature type="binding site" evidence="12">
    <location>
        <position position="71"/>
    </location>
    <ligand>
        <name>ATP</name>
        <dbReference type="ChEBI" id="CHEBI:30616"/>
    </ligand>
</feature>
<dbReference type="GO" id="GO:0004359">
    <property type="term" value="F:glutaminase activity"/>
    <property type="evidence" value="ECO:0007669"/>
    <property type="project" value="RHEA"/>
</dbReference>
<dbReference type="PANTHER" id="PTHR11550:SF0">
    <property type="entry name" value="CTP SYNTHASE-RELATED"/>
    <property type="match status" value="1"/>
</dbReference>
<dbReference type="NCBIfam" id="NF003792">
    <property type="entry name" value="PRK05380.1"/>
    <property type="match status" value="1"/>
</dbReference>
<dbReference type="GO" id="GO:0097268">
    <property type="term" value="C:cytoophidium"/>
    <property type="evidence" value="ECO:0007669"/>
    <property type="project" value="UniProtKB-ARBA"/>
</dbReference>
<dbReference type="PROSITE" id="PS51273">
    <property type="entry name" value="GATASE_TYPE_1"/>
    <property type="match status" value="1"/>
</dbReference>
<evidence type="ECO:0000259" key="14">
    <source>
        <dbReference type="Pfam" id="PF06418"/>
    </source>
</evidence>
<feature type="binding site" evidence="12">
    <location>
        <begin position="14"/>
        <end position="19"/>
    </location>
    <ligand>
        <name>ATP</name>
        <dbReference type="ChEBI" id="CHEBI:30616"/>
    </ligand>
</feature>
<keyword evidence="4 12" id="KW-0479">Metal-binding</keyword>
<evidence type="ECO:0000256" key="8">
    <source>
        <dbReference type="ARBA" id="ARBA00022962"/>
    </source>
</evidence>
<comment type="subunit">
    <text evidence="12">Homotetramer.</text>
</comment>
<feature type="binding site" evidence="12">
    <location>
        <begin position="147"/>
        <end position="149"/>
    </location>
    <ligand>
        <name>CTP</name>
        <dbReference type="ChEBI" id="CHEBI:37563"/>
        <note>allosteric inhibitor</note>
    </ligand>
</feature>
<keyword evidence="3 12" id="KW-0436">Ligase</keyword>
<dbReference type="InterPro" id="IPR027417">
    <property type="entry name" value="P-loop_NTPase"/>
</dbReference>
<evidence type="ECO:0000313" key="15">
    <source>
        <dbReference type="EMBL" id="ONG38591.1"/>
    </source>
</evidence>
<dbReference type="RefSeq" id="WP_076878776.1">
    <property type="nucleotide sequence ID" value="NZ_MLCN01000030.1"/>
</dbReference>
<comment type="pathway">
    <text evidence="1 12">Pyrimidine metabolism; CTP biosynthesis via de novo pathway; CTP from UDP: step 2/2.</text>
</comment>
<evidence type="ECO:0000256" key="5">
    <source>
        <dbReference type="ARBA" id="ARBA00022741"/>
    </source>
</evidence>
<dbReference type="Pfam" id="PF00117">
    <property type="entry name" value="GATase"/>
    <property type="match status" value="1"/>
</dbReference>
<dbReference type="CDD" id="cd01746">
    <property type="entry name" value="GATase1_CTP_Synthase"/>
    <property type="match status" value="1"/>
</dbReference>
<dbReference type="STRING" id="1907941.BKE30_11630"/>
<feature type="binding site" evidence="12">
    <location>
        <position position="404"/>
    </location>
    <ligand>
        <name>L-glutamine</name>
        <dbReference type="ChEBI" id="CHEBI:58359"/>
    </ligand>
</feature>
<dbReference type="GO" id="GO:0044210">
    <property type="term" value="P:'de novo' CTP biosynthetic process"/>
    <property type="evidence" value="ECO:0007669"/>
    <property type="project" value="UniProtKB-UniRule"/>
</dbReference>
<dbReference type="HAMAP" id="MF_01227">
    <property type="entry name" value="PyrG"/>
    <property type="match status" value="1"/>
</dbReference>
<comment type="caution">
    <text evidence="15">The sequence shown here is derived from an EMBL/GenBank/DDBJ whole genome shotgun (WGS) entry which is preliminary data.</text>
</comment>
<evidence type="ECO:0000259" key="13">
    <source>
        <dbReference type="Pfam" id="PF00117"/>
    </source>
</evidence>
<dbReference type="GO" id="GO:0046872">
    <property type="term" value="F:metal ion binding"/>
    <property type="evidence" value="ECO:0007669"/>
    <property type="project" value="UniProtKB-KW"/>
</dbReference>
<keyword evidence="8 12" id="KW-0315">Glutamine amidotransferase</keyword>
<proteinExistence type="inferred from homology"/>
<feature type="binding site" evidence="12">
    <location>
        <position position="241"/>
    </location>
    <ligand>
        <name>ATP</name>
        <dbReference type="ChEBI" id="CHEBI:30616"/>
    </ligand>
</feature>
<dbReference type="UniPathway" id="UPA00159">
    <property type="reaction ID" value="UER00277"/>
</dbReference>
<sequence>MTHYIFVTGGVVSSLGKGITAASVATLLEARGLSVTMIKMDPYINVDPGTMSPFQHGEVFVTEDGAETDLDLGYYERFLRRSRMTRKNNFTSGRIYLDVLQKERRGDYLGATVQVIPHITDNIKDRIKAGGEGYDVAIVEIGGTAGDIESLPFMEAVRQMRVEVGNRRSMLMHLTLVPYIASAGETKTKPTQHSVKELRSIGLQPDILICRSDHSISDDSRRKIALFTNVEERAVIVAEDAKSIYLIPRNLHNQQVDDLICERFGFDDLPAADLSDWDQVTDALLNPERHVRIAMVGKYVELPDAYKSLNEALLHAGIIHRSKVEIIYIDAESLENDDLSRLNDVDAILVPGGFGERGTQGKMNAIRFARENKVPYLGICLGMQLAVIEFARNQAGLLEATSTEFNRQTKQPLIGLITEWLDERGEIQTRNDASDLGGTMRLGAQKAELVEGSLIRQIYGQADVIERHRHRYEMNNRYIEQLEKAGMNVSGYSAVQHLVESVEIPAHPWFVACQFHPEFTSSPRGGHPLFASFVEAALKHQAQSHA</sequence>
<dbReference type="Proteomes" id="UP000192132">
    <property type="component" value="Unassembled WGS sequence"/>
</dbReference>
<evidence type="ECO:0000256" key="7">
    <source>
        <dbReference type="ARBA" id="ARBA00022842"/>
    </source>
</evidence>
<keyword evidence="16" id="KW-1185">Reference proteome</keyword>
<comment type="catalytic activity">
    <reaction evidence="12">
        <text>UTP + NH4(+) + ATP = CTP + ADP + phosphate + 2 H(+)</text>
        <dbReference type="Rhea" id="RHEA:16597"/>
        <dbReference type="ChEBI" id="CHEBI:15378"/>
        <dbReference type="ChEBI" id="CHEBI:28938"/>
        <dbReference type="ChEBI" id="CHEBI:30616"/>
        <dbReference type="ChEBI" id="CHEBI:37563"/>
        <dbReference type="ChEBI" id="CHEBI:43474"/>
        <dbReference type="ChEBI" id="CHEBI:46398"/>
        <dbReference type="ChEBI" id="CHEBI:456216"/>
    </reaction>
</comment>
<dbReference type="GO" id="GO:0042802">
    <property type="term" value="F:identical protein binding"/>
    <property type="evidence" value="ECO:0007669"/>
    <property type="project" value="TreeGrafter"/>
</dbReference>
<feature type="binding site" evidence="12">
    <location>
        <position position="471"/>
    </location>
    <ligand>
        <name>L-glutamine</name>
        <dbReference type="ChEBI" id="CHEBI:58359"/>
    </ligand>
</feature>
<comment type="caution">
    <text evidence="12">Lacks conserved residue(s) required for the propagation of feature annotation.</text>
</comment>
<feature type="binding site" evidence="12">
    <location>
        <position position="71"/>
    </location>
    <ligand>
        <name>Mg(2+)</name>
        <dbReference type="ChEBI" id="CHEBI:18420"/>
    </ligand>
</feature>
<feature type="binding site" evidence="12">
    <location>
        <begin position="187"/>
        <end position="192"/>
    </location>
    <ligand>
        <name>CTP</name>
        <dbReference type="ChEBI" id="CHEBI:37563"/>
        <note>allosteric inhibitor</note>
    </ligand>
</feature>
<feature type="active site" description="Nucleophile; for glutamine hydrolysis" evidence="12">
    <location>
        <position position="380"/>
    </location>
</feature>
<organism evidence="15 16">
    <name type="scientific">Alkanindiges hydrocarboniclasticus</name>
    <dbReference type="NCBI Taxonomy" id="1907941"/>
    <lineage>
        <taxon>Bacteria</taxon>
        <taxon>Pseudomonadati</taxon>
        <taxon>Pseudomonadota</taxon>
        <taxon>Gammaproteobacteria</taxon>
        <taxon>Moraxellales</taxon>
        <taxon>Moraxellaceae</taxon>
        <taxon>Alkanindiges</taxon>
    </lineage>
</organism>
<accession>A0A1S8CU28</accession>
<gene>
    <name evidence="12" type="primary">pyrG</name>
    <name evidence="15" type="ORF">BKE30_11630</name>
</gene>
<dbReference type="InterPro" id="IPR017456">
    <property type="entry name" value="CTP_synthase_N"/>
</dbReference>
<dbReference type="Gene3D" id="3.40.50.300">
    <property type="entry name" value="P-loop containing nucleotide triphosphate hydrolases"/>
    <property type="match status" value="1"/>
</dbReference>
<feature type="active site" evidence="12">
    <location>
        <position position="516"/>
    </location>
</feature>
<dbReference type="GO" id="GO:0005524">
    <property type="term" value="F:ATP binding"/>
    <property type="evidence" value="ECO:0007669"/>
    <property type="project" value="UniProtKB-KW"/>
</dbReference>
<dbReference type="AlphaFoldDB" id="A0A1S8CU28"/>
<evidence type="ECO:0000313" key="16">
    <source>
        <dbReference type="Proteomes" id="UP000192132"/>
    </source>
</evidence>
<feature type="binding site" evidence="12">
    <location>
        <position position="13"/>
    </location>
    <ligand>
        <name>CTP</name>
        <dbReference type="ChEBI" id="CHEBI:37563"/>
        <note>allosteric inhibitor</note>
    </ligand>
</feature>
<feature type="binding site" evidence="12">
    <location>
        <position position="353"/>
    </location>
    <ligand>
        <name>L-glutamine</name>
        <dbReference type="ChEBI" id="CHEBI:58359"/>
    </ligand>
</feature>
<feature type="binding site" evidence="12">
    <location>
        <position position="223"/>
    </location>
    <ligand>
        <name>UTP</name>
        <dbReference type="ChEBI" id="CHEBI:46398"/>
    </ligand>
</feature>
<feature type="domain" description="Glutamine amidotransferase" evidence="13">
    <location>
        <begin position="302"/>
        <end position="535"/>
    </location>
</feature>
<dbReference type="OrthoDB" id="9801107at2"/>
<name>A0A1S8CU28_9GAMM</name>
<evidence type="ECO:0000256" key="3">
    <source>
        <dbReference type="ARBA" id="ARBA00022598"/>
    </source>
</evidence>
<comment type="function">
    <text evidence="11 12">Catalyzes the ATP-dependent amination of UTP to CTP with either L-glutamine or ammonia as the source of nitrogen. Regulates intracellular CTP levels through interactions with the four ribonucleotide triphosphates.</text>
</comment>
<dbReference type="PANTHER" id="PTHR11550">
    <property type="entry name" value="CTP SYNTHASE"/>
    <property type="match status" value="1"/>
</dbReference>
<feature type="binding site" evidence="12">
    <location>
        <position position="140"/>
    </location>
    <ligand>
        <name>Mg(2+)</name>
        <dbReference type="ChEBI" id="CHEBI:18420"/>
    </ligand>
</feature>
<comment type="miscellaneous">
    <text evidence="12">CTPSs have evolved a hybrid strategy for distinguishing between UTP and CTP. The overlapping regions of the product feedback inhibitory and substrate sites recognize a common feature in both compounds, the triphosphate moiety. To differentiate isosteric substrate and product pyrimidine rings, an additional pocket far from the expected kinase/ligase catalytic site, specifically recognizes the cytosine and ribose portions of the product inhibitor.</text>
</comment>
<evidence type="ECO:0000256" key="12">
    <source>
        <dbReference type="HAMAP-Rule" id="MF_01227"/>
    </source>
</evidence>
<dbReference type="FunFam" id="3.40.50.880:FF:000002">
    <property type="entry name" value="CTP synthase"/>
    <property type="match status" value="1"/>
</dbReference>
<dbReference type="GO" id="GO:0003883">
    <property type="term" value="F:CTP synthase activity"/>
    <property type="evidence" value="ECO:0007669"/>
    <property type="project" value="UniProtKB-UniRule"/>
</dbReference>
<feature type="binding site" evidence="12">
    <location>
        <begin position="187"/>
        <end position="192"/>
    </location>
    <ligand>
        <name>UTP</name>
        <dbReference type="ChEBI" id="CHEBI:46398"/>
    </ligand>
</feature>
<evidence type="ECO:0000256" key="10">
    <source>
        <dbReference type="ARBA" id="ARBA00047781"/>
    </source>
</evidence>
<dbReference type="SUPFAM" id="SSF52317">
    <property type="entry name" value="Class I glutamine amidotransferase-like"/>
    <property type="match status" value="1"/>
</dbReference>
<comment type="catalytic activity">
    <reaction evidence="10 12">
        <text>UTP + L-glutamine + ATP + H2O = CTP + L-glutamate + ADP + phosphate + 2 H(+)</text>
        <dbReference type="Rhea" id="RHEA:26426"/>
        <dbReference type="ChEBI" id="CHEBI:15377"/>
        <dbReference type="ChEBI" id="CHEBI:15378"/>
        <dbReference type="ChEBI" id="CHEBI:29985"/>
        <dbReference type="ChEBI" id="CHEBI:30616"/>
        <dbReference type="ChEBI" id="CHEBI:37563"/>
        <dbReference type="ChEBI" id="CHEBI:43474"/>
        <dbReference type="ChEBI" id="CHEBI:46398"/>
        <dbReference type="ChEBI" id="CHEBI:58359"/>
        <dbReference type="ChEBI" id="CHEBI:456216"/>
        <dbReference type="EC" id="6.3.4.2"/>
    </reaction>
</comment>
<feature type="active site" evidence="12">
    <location>
        <position position="518"/>
    </location>
</feature>
<evidence type="ECO:0000256" key="11">
    <source>
        <dbReference type="ARBA" id="ARBA00059148"/>
    </source>
</evidence>
<keyword evidence="7 12" id="KW-0460">Magnesium</keyword>
<protein>
    <recommendedName>
        <fullName evidence="12">CTP synthase</fullName>
        <ecNumber evidence="12">6.3.4.2</ecNumber>
    </recommendedName>
    <alternativeName>
        <fullName evidence="12">Cytidine 5'-triphosphate synthase</fullName>
    </alternativeName>
    <alternativeName>
        <fullName evidence="12">Cytidine triphosphate synthetase</fullName>
        <shortName evidence="12">CTP synthetase</shortName>
        <shortName evidence="12">CTPS</shortName>
    </alternativeName>
    <alternativeName>
        <fullName evidence="12">UTP--ammonia ligase</fullName>
    </alternativeName>
</protein>
<keyword evidence="5 12" id="KW-0547">Nucleotide-binding</keyword>
<comment type="similarity">
    <text evidence="2 12">Belongs to the CTP synthase family.</text>
</comment>
<reference evidence="15 16" key="1">
    <citation type="submission" date="2016-10" db="EMBL/GenBank/DDBJ databases">
        <title>Draft Genome sequence of Alkanindiges sp. strain H1.</title>
        <authorList>
            <person name="Subhash Y."/>
            <person name="Lee S."/>
        </authorList>
    </citation>
    <scope>NUCLEOTIDE SEQUENCE [LARGE SCALE GENOMIC DNA]</scope>
    <source>
        <strain evidence="15 16">H1</strain>
    </source>
</reference>
<dbReference type="GO" id="GO:0005829">
    <property type="term" value="C:cytosol"/>
    <property type="evidence" value="ECO:0007669"/>
    <property type="project" value="TreeGrafter"/>
</dbReference>
<feature type="domain" description="CTP synthase N-terminal" evidence="14">
    <location>
        <begin position="4"/>
        <end position="265"/>
    </location>
</feature>
<dbReference type="EMBL" id="MLCN01000030">
    <property type="protein sequence ID" value="ONG38591.1"/>
    <property type="molecule type" value="Genomic_DNA"/>
</dbReference>
<dbReference type="InterPro" id="IPR017926">
    <property type="entry name" value="GATASE"/>
</dbReference>
<feature type="binding site" evidence="12">
    <location>
        <position position="223"/>
    </location>
    <ligand>
        <name>CTP</name>
        <dbReference type="ChEBI" id="CHEBI:37563"/>
        <note>allosteric inhibitor</note>
    </ligand>
</feature>
<dbReference type="InterPro" id="IPR029062">
    <property type="entry name" value="Class_I_gatase-like"/>
</dbReference>
<evidence type="ECO:0000256" key="9">
    <source>
        <dbReference type="ARBA" id="ARBA00022975"/>
    </source>
</evidence>
<dbReference type="InterPro" id="IPR033828">
    <property type="entry name" value="GATase1_CTP_Synthase"/>
</dbReference>
<dbReference type="GO" id="GO:0019856">
    <property type="term" value="P:pyrimidine nucleobase biosynthetic process"/>
    <property type="evidence" value="ECO:0007669"/>
    <property type="project" value="TreeGrafter"/>
</dbReference>
<feature type="binding site" evidence="12">
    <location>
        <begin position="381"/>
        <end position="384"/>
    </location>
    <ligand>
        <name>L-glutamine</name>
        <dbReference type="ChEBI" id="CHEBI:58359"/>
    </ligand>
</feature>
<evidence type="ECO:0000256" key="6">
    <source>
        <dbReference type="ARBA" id="ARBA00022840"/>
    </source>
</evidence>
<dbReference type="EC" id="6.3.4.2" evidence="12"/>
<dbReference type="NCBIfam" id="TIGR00337">
    <property type="entry name" value="PyrG"/>
    <property type="match status" value="1"/>
</dbReference>
<keyword evidence="9 12" id="KW-0665">Pyrimidine biosynthesis</keyword>
<evidence type="ECO:0000256" key="4">
    <source>
        <dbReference type="ARBA" id="ARBA00022723"/>
    </source>
</evidence>
<feature type="binding site" evidence="12">
    <location>
        <position position="13"/>
    </location>
    <ligand>
        <name>UTP</name>
        <dbReference type="ChEBI" id="CHEBI:46398"/>
    </ligand>
</feature>
<dbReference type="InterPro" id="IPR004468">
    <property type="entry name" value="CTP_synthase"/>
</dbReference>